<dbReference type="PANTHER" id="PTHR48104">
    <property type="entry name" value="METACASPASE-4"/>
    <property type="match status" value="1"/>
</dbReference>
<dbReference type="Gene3D" id="3.40.50.1460">
    <property type="match status" value="1"/>
</dbReference>
<dbReference type="Pfam" id="PF00656">
    <property type="entry name" value="Peptidase_C14"/>
    <property type="match status" value="1"/>
</dbReference>
<dbReference type="InterPro" id="IPR050452">
    <property type="entry name" value="Metacaspase"/>
</dbReference>
<evidence type="ECO:0000259" key="6">
    <source>
        <dbReference type="Pfam" id="PF00656"/>
    </source>
</evidence>
<sequence>MPSRRALIIASPFEGLRGTLNDAKDMAGALQNHGFDITECYSSSATRSGILEAWKQLIAATRRGDSVVIYYSGHGGIVQAPEKDKSTQEKGARWRCQFLVPVDYDQTTDDDFRGILDVEISYMLRDTTNKTPNVTIILDCCHSGRLFRAPGYGDQARPKNLLDVQYHSTVEHLTRLRDAGHFRREADDVHGETTFSGNPHAVRIAAAASPETAWEYLNSRGKWTGALTEALVRVLDESRAQEVSWRTILFRVRHLVGSKFREQHPQAEGPETRALFSMNHVLSGALHLKFINALAVLDGGSVVGVRKGNVYLILPFDSQASVGEQAPEATVTAVAAFKAKVELTSMPAWAGVEQDGALAILKHEAVGPKLVAAVPLDLPGLCEAVSRSRYLCCRAADQVEPASLEFRQTAHSIALRNSWGIQLGSRPINEAHGEAAESFSDIVAVAEQFARAQRVLDLQCQRDADRLEHMVAIEIGVVVNGQPNRQFQKQGNDHVEEQERIYIHLRNDGRATVYISIFDINVARRVSLLNPDEPWGIELPAGRPRILGSDDFGELEGLGVSWPAQVPKHSPIEERFLFVLSSSPVDLRYLAESVNYDLAIKRDTSAATTAVSIQYDIVHIPFTVRPLGFVGDMPYDFQRLPPPQSANPAHREMEPASVAEDKSAISAQELPDPQSVSEGKSLPAYPPIVASKGIIGGILRASIPACVWVVNGHDEEITVVVSKYRPNRMLAGISLNASATGGGLDFSTTTFCSRATRKTLAPRDQSPASSRAVFPLWTRKEGFGVITIFRGPEKTLYIENDHIPLGATAYFINTPDLKLVPYGSDEQVE</sequence>
<evidence type="ECO:0000256" key="1">
    <source>
        <dbReference type="ARBA" id="ARBA00009005"/>
    </source>
</evidence>
<keyword evidence="3" id="KW-0378">Hydrolase</keyword>
<protein>
    <recommendedName>
        <fullName evidence="6">Peptidase C14 caspase domain-containing protein</fullName>
    </recommendedName>
</protein>
<evidence type="ECO:0000256" key="5">
    <source>
        <dbReference type="SAM" id="MobiDB-lite"/>
    </source>
</evidence>
<organism evidence="7 8">
    <name type="scientific">Clonostachys rhizophaga</name>
    <dbReference type="NCBI Taxonomy" id="160324"/>
    <lineage>
        <taxon>Eukaryota</taxon>
        <taxon>Fungi</taxon>
        <taxon>Dikarya</taxon>
        <taxon>Ascomycota</taxon>
        <taxon>Pezizomycotina</taxon>
        <taxon>Sordariomycetes</taxon>
        <taxon>Hypocreomycetidae</taxon>
        <taxon>Hypocreales</taxon>
        <taxon>Bionectriaceae</taxon>
        <taxon>Clonostachys</taxon>
    </lineage>
</organism>
<evidence type="ECO:0000313" key="8">
    <source>
        <dbReference type="Proteomes" id="UP000696573"/>
    </source>
</evidence>
<keyword evidence="3" id="KW-0645">Protease</keyword>
<keyword evidence="3" id="KW-0788">Thiol protease</keyword>
<accession>A0A9N9YEB3</accession>
<keyword evidence="2" id="KW-0053">Apoptosis</keyword>
<dbReference type="AlphaFoldDB" id="A0A9N9YEB3"/>
<dbReference type="GO" id="GO:0004197">
    <property type="term" value="F:cysteine-type endopeptidase activity"/>
    <property type="evidence" value="ECO:0007669"/>
    <property type="project" value="InterPro"/>
</dbReference>
<evidence type="ECO:0000313" key="7">
    <source>
        <dbReference type="EMBL" id="CAH0014513.1"/>
    </source>
</evidence>
<dbReference type="InterPro" id="IPR029030">
    <property type="entry name" value="Caspase-like_dom_sf"/>
</dbReference>
<proteinExistence type="inferred from homology"/>
<feature type="domain" description="Peptidase C14 caspase" evidence="6">
    <location>
        <begin position="4"/>
        <end position="269"/>
    </location>
</feature>
<evidence type="ECO:0000256" key="2">
    <source>
        <dbReference type="ARBA" id="ARBA00022703"/>
    </source>
</evidence>
<dbReference type="PANTHER" id="PTHR48104:SF30">
    <property type="entry name" value="METACASPASE-1"/>
    <property type="match status" value="1"/>
</dbReference>
<comment type="caution">
    <text evidence="7">The sequence shown here is derived from an EMBL/GenBank/DDBJ whole genome shotgun (WGS) entry which is preliminary data.</text>
</comment>
<comment type="similarity">
    <text evidence="1">Belongs to the peptidase C14B family.</text>
</comment>
<dbReference type="GO" id="GO:0006508">
    <property type="term" value="P:proteolysis"/>
    <property type="evidence" value="ECO:0007669"/>
    <property type="project" value="InterPro"/>
</dbReference>
<evidence type="ECO:0000256" key="4">
    <source>
        <dbReference type="ARBA" id="ARBA00023145"/>
    </source>
</evidence>
<keyword evidence="4" id="KW-0865">Zymogen</keyword>
<dbReference type="GO" id="GO:0006915">
    <property type="term" value="P:apoptotic process"/>
    <property type="evidence" value="ECO:0007669"/>
    <property type="project" value="UniProtKB-KW"/>
</dbReference>
<dbReference type="GO" id="GO:0005737">
    <property type="term" value="C:cytoplasm"/>
    <property type="evidence" value="ECO:0007669"/>
    <property type="project" value="TreeGrafter"/>
</dbReference>
<dbReference type="Proteomes" id="UP000696573">
    <property type="component" value="Unassembled WGS sequence"/>
</dbReference>
<dbReference type="OrthoDB" id="3223806at2759"/>
<feature type="region of interest" description="Disordered" evidence="5">
    <location>
        <begin position="640"/>
        <end position="661"/>
    </location>
</feature>
<keyword evidence="8" id="KW-1185">Reference proteome</keyword>
<evidence type="ECO:0000256" key="3">
    <source>
        <dbReference type="ARBA" id="ARBA00022807"/>
    </source>
</evidence>
<dbReference type="InterPro" id="IPR011600">
    <property type="entry name" value="Pept_C14_caspase"/>
</dbReference>
<feature type="compositionally biased region" description="Basic and acidic residues" evidence="5">
    <location>
        <begin position="649"/>
        <end position="661"/>
    </location>
</feature>
<gene>
    <name evidence="7" type="ORF">CRHIZ90672A_00018932</name>
</gene>
<dbReference type="EMBL" id="CABFNQ020000435">
    <property type="protein sequence ID" value="CAH0014513.1"/>
    <property type="molecule type" value="Genomic_DNA"/>
</dbReference>
<reference evidence="7" key="1">
    <citation type="submission" date="2021-10" db="EMBL/GenBank/DDBJ databases">
        <authorList>
            <person name="Piombo E."/>
        </authorList>
    </citation>
    <scope>NUCLEOTIDE SEQUENCE</scope>
</reference>
<dbReference type="SUPFAM" id="SSF52129">
    <property type="entry name" value="Caspase-like"/>
    <property type="match status" value="1"/>
</dbReference>
<name>A0A9N9YEB3_9HYPO</name>